<organism evidence="5 6">
    <name type="scientific">Paenibacillus glucanolyticus</name>
    <dbReference type="NCBI Taxonomy" id="59843"/>
    <lineage>
        <taxon>Bacteria</taxon>
        <taxon>Bacillati</taxon>
        <taxon>Bacillota</taxon>
        <taxon>Bacilli</taxon>
        <taxon>Bacillales</taxon>
        <taxon>Paenibacillaceae</taxon>
        <taxon>Paenibacillus</taxon>
    </lineage>
</organism>
<dbReference type="InterPro" id="IPR036390">
    <property type="entry name" value="WH_DNA-bd_sf"/>
</dbReference>
<sequence length="145" mass="16784">MNIDDSILTSCLFFTSNRFARSMTKMAEDAFAKADLSPTYSYVLVVVHQYPGITQKELCDKLSIAPSTSTRFIDKLEEKNLVERKSEWKETHIFLTEEGKALYKELNQYFEQLYGQYVSILGKEHSEQLTKLLHESSEMLKKGKL</sequence>
<name>A0A163LQE5_9BACL</name>
<accession>A0A163LQE5</accession>
<dbReference type="GeneID" id="97556123"/>
<dbReference type="GO" id="GO:0003677">
    <property type="term" value="F:DNA binding"/>
    <property type="evidence" value="ECO:0007669"/>
    <property type="project" value="UniProtKB-KW"/>
</dbReference>
<dbReference type="Gene3D" id="1.10.10.10">
    <property type="entry name" value="Winged helix-like DNA-binding domain superfamily/Winged helix DNA-binding domain"/>
    <property type="match status" value="1"/>
</dbReference>
<protein>
    <submittedName>
        <fullName evidence="5">MarR family transcriptional regulator</fullName>
    </submittedName>
</protein>
<evidence type="ECO:0000259" key="4">
    <source>
        <dbReference type="PROSITE" id="PS50995"/>
    </source>
</evidence>
<dbReference type="SMART" id="SM00347">
    <property type="entry name" value="HTH_MARR"/>
    <property type="match status" value="1"/>
</dbReference>
<dbReference type="SUPFAM" id="SSF46785">
    <property type="entry name" value="Winged helix' DNA-binding domain"/>
    <property type="match status" value="1"/>
</dbReference>
<dbReference type="Pfam" id="PF01047">
    <property type="entry name" value="MarR"/>
    <property type="match status" value="1"/>
</dbReference>
<evidence type="ECO:0000256" key="1">
    <source>
        <dbReference type="ARBA" id="ARBA00023015"/>
    </source>
</evidence>
<dbReference type="PANTHER" id="PTHR42756">
    <property type="entry name" value="TRANSCRIPTIONAL REGULATOR, MARR"/>
    <property type="match status" value="1"/>
</dbReference>
<dbReference type="OrthoDB" id="1551170at2"/>
<dbReference type="STRING" id="59843.A3958_20770"/>
<dbReference type="PROSITE" id="PS50995">
    <property type="entry name" value="HTH_MARR_2"/>
    <property type="match status" value="1"/>
</dbReference>
<dbReference type="InterPro" id="IPR036388">
    <property type="entry name" value="WH-like_DNA-bd_sf"/>
</dbReference>
<dbReference type="InterPro" id="IPR000835">
    <property type="entry name" value="HTH_MarR-typ"/>
</dbReference>
<keyword evidence="6" id="KW-1185">Reference proteome</keyword>
<comment type="caution">
    <text evidence="5">The sequence shown here is derived from an EMBL/GenBank/DDBJ whole genome shotgun (WGS) entry which is preliminary data.</text>
</comment>
<dbReference type="EMBL" id="LWMH01000001">
    <property type="protein sequence ID" value="KZS48349.1"/>
    <property type="molecule type" value="Genomic_DNA"/>
</dbReference>
<dbReference type="GO" id="GO:0003700">
    <property type="term" value="F:DNA-binding transcription factor activity"/>
    <property type="evidence" value="ECO:0007669"/>
    <property type="project" value="InterPro"/>
</dbReference>
<proteinExistence type="predicted"/>
<evidence type="ECO:0000313" key="5">
    <source>
        <dbReference type="EMBL" id="KZS48349.1"/>
    </source>
</evidence>
<keyword evidence="2" id="KW-0238">DNA-binding</keyword>
<dbReference type="AlphaFoldDB" id="A0A163LQE5"/>
<dbReference type="PANTHER" id="PTHR42756:SF1">
    <property type="entry name" value="TRANSCRIPTIONAL REPRESSOR OF EMRAB OPERON"/>
    <property type="match status" value="1"/>
</dbReference>
<keyword evidence="3" id="KW-0804">Transcription</keyword>
<dbReference type="RefSeq" id="WP_006209747.1">
    <property type="nucleotide sequence ID" value="NZ_CP147845.1"/>
</dbReference>
<feature type="domain" description="HTH marR-type" evidence="4">
    <location>
        <begin position="9"/>
        <end position="138"/>
    </location>
</feature>
<gene>
    <name evidence="5" type="ORF">AWU65_21650</name>
</gene>
<evidence type="ECO:0000313" key="6">
    <source>
        <dbReference type="Proteomes" id="UP000076796"/>
    </source>
</evidence>
<dbReference type="Proteomes" id="UP000076796">
    <property type="component" value="Unassembled WGS sequence"/>
</dbReference>
<keyword evidence="1" id="KW-0805">Transcription regulation</keyword>
<evidence type="ECO:0000256" key="2">
    <source>
        <dbReference type="ARBA" id="ARBA00023125"/>
    </source>
</evidence>
<reference evidence="5" key="1">
    <citation type="journal article" date="2016" name="Genome Announc.">
        <title>Draft genomes of two strains of Paenibacillus glucanolyticus with capability to degrade lignocellulose.</title>
        <authorList>
            <person name="Mathews S.L."/>
            <person name="Pawlak J."/>
            <person name="Grunden A.M."/>
        </authorList>
    </citation>
    <scope>NUCLEOTIDE SEQUENCE [LARGE SCALE GENOMIC DNA]</scope>
    <source>
        <strain evidence="5">SLM1</strain>
    </source>
</reference>
<evidence type="ECO:0000256" key="3">
    <source>
        <dbReference type="ARBA" id="ARBA00023163"/>
    </source>
</evidence>